<gene>
    <name evidence="5" type="ORF">ABEG17_17085</name>
</gene>
<keyword evidence="1" id="KW-0418">Kinase</keyword>
<dbReference type="CDD" id="cd16936">
    <property type="entry name" value="HATPase_RsbW-like"/>
    <property type="match status" value="1"/>
</dbReference>
<proteinExistence type="predicted"/>
<evidence type="ECO:0000256" key="2">
    <source>
        <dbReference type="SAM" id="MobiDB-lite"/>
    </source>
</evidence>
<evidence type="ECO:0000256" key="1">
    <source>
        <dbReference type="ARBA" id="ARBA00022527"/>
    </source>
</evidence>
<feature type="domain" description="MEDS" evidence="4">
    <location>
        <begin position="1"/>
        <end position="157"/>
    </location>
</feature>
<reference evidence="5" key="1">
    <citation type="submission" date="2024-05" db="EMBL/GenBank/DDBJ databases">
        <authorList>
            <person name="Kim S."/>
            <person name="Heo J."/>
            <person name="Choi H."/>
            <person name="Choi Y."/>
            <person name="Kwon S.-W."/>
            <person name="Kim Y."/>
        </authorList>
    </citation>
    <scope>NUCLEOTIDE SEQUENCE</scope>
    <source>
        <strain evidence="5">KACC 23699</strain>
    </source>
</reference>
<dbReference type="InterPro" id="IPR003594">
    <property type="entry name" value="HATPase_dom"/>
</dbReference>
<dbReference type="Pfam" id="PF14417">
    <property type="entry name" value="MEDS"/>
    <property type="match status" value="1"/>
</dbReference>
<sequence>MLFYDHESEIVSAVAAYVHEGLQAGDTVLLVTTEGHHQAVIESLQDRGVDVLGARAAGRLDLRDARTMLDSLRTGGQLDLEAFEAAIGAVIAAATAVGTHLRIYGEMVGLLWEEGAVSDAVALEGAWNGVLAGLEASLLCAYPTALLAPTGLSGVRETCLLHSEVLAPTAYRSPGPVTDTLKPDRETDGAPDGETDEGSDESPVTEAATAQRTEVFVPTTTAVTAARRFVGATLEHWGLDHLVPDALLLVSEMATNAVLHAGSPFRVFIHRSPGVLHLSVRDAQRGWFEQGTPSAVEVNGRGVSIVEALADRWGCDAVSDGKVVWAELPTEA</sequence>
<dbReference type="EMBL" id="CP157483">
    <property type="protein sequence ID" value="XBO43260.1"/>
    <property type="molecule type" value="Genomic_DNA"/>
</dbReference>
<dbReference type="PANTHER" id="PTHR35526:SF3">
    <property type="entry name" value="ANTI-SIGMA-F FACTOR RSBW"/>
    <property type="match status" value="1"/>
</dbReference>
<dbReference type="RefSeq" id="WP_406830690.1">
    <property type="nucleotide sequence ID" value="NZ_CP157483.1"/>
</dbReference>
<dbReference type="Gene3D" id="3.30.565.10">
    <property type="entry name" value="Histidine kinase-like ATPase, C-terminal domain"/>
    <property type="match status" value="1"/>
</dbReference>
<dbReference type="InterPro" id="IPR025847">
    <property type="entry name" value="MEDS_domain"/>
</dbReference>
<dbReference type="AlphaFoldDB" id="A0AAU7JSI1"/>
<keyword evidence="1" id="KW-0723">Serine/threonine-protein kinase</keyword>
<dbReference type="Pfam" id="PF13581">
    <property type="entry name" value="HATPase_c_2"/>
    <property type="match status" value="1"/>
</dbReference>
<evidence type="ECO:0000313" key="5">
    <source>
        <dbReference type="EMBL" id="XBO43260.1"/>
    </source>
</evidence>
<evidence type="ECO:0000259" key="4">
    <source>
        <dbReference type="Pfam" id="PF14417"/>
    </source>
</evidence>
<feature type="domain" description="Histidine kinase/HSP90-like ATPase" evidence="3">
    <location>
        <begin position="218"/>
        <end position="326"/>
    </location>
</feature>
<evidence type="ECO:0000259" key="3">
    <source>
        <dbReference type="Pfam" id="PF13581"/>
    </source>
</evidence>
<name>A0AAU7JSI1_9MICO</name>
<feature type="compositionally biased region" description="Acidic residues" evidence="2">
    <location>
        <begin position="189"/>
        <end position="200"/>
    </location>
</feature>
<dbReference type="SUPFAM" id="SSF55874">
    <property type="entry name" value="ATPase domain of HSP90 chaperone/DNA topoisomerase II/histidine kinase"/>
    <property type="match status" value="1"/>
</dbReference>
<dbReference type="GO" id="GO:0004674">
    <property type="term" value="F:protein serine/threonine kinase activity"/>
    <property type="evidence" value="ECO:0007669"/>
    <property type="project" value="UniProtKB-KW"/>
</dbReference>
<dbReference type="PANTHER" id="PTHR35526">
    <property type="entry name" value="ANTI-SIGMA-F FACTOR RSBW-RELATED"/>
    <property type="match status" value="1"/>
</dbReference>
<keyword evidence="1" id="KW-0808">Transferase</keyword>
<feature type="region of interest" description="Disordered" evidence="2">
    <location>
        <begin position="171"/>
        <end position="211"/>
    </location>
</feature>
<organism evidence="5">
    <name type="scientific">Pedococcus sp. KACC 23699</name>
    <dbReference type="NCBI Taxonomy" id="3149228"/>
    <lineage>
        <taxon>Bacteria</taxon>
        <taxon>Bacillati</taxon>
        <taxon>Actinomycetota</taxon>
        <taxon>Actinomycetes</taxon>
        <taxon>Micrococcales</taxon>
        <taxon>Intrasporangiaceae</taxon>
        <taxon>Pedococcus</taxon>
    </lineage>
</organism>
<protein>
    <submittedName>
        <fullName evidence="5">MEDS domain-containing protein</fullName>
    </submittedName>
</protein>
<accession>A0AAU7JSI1</accession>
<dbReference type="InterPro" id="IPR036890">
    <property type="entry name" value="HATPase_C_sf"/>
</dbReference>
<dbReference type="InterPro" id="IPR050267">
    <property type="entry name" value="Anti-sigma-factor_SerPK"/>
</dbReference>